<name>A0A504YPW6_FASGI</name>
<keyword evidence="2" id="KW-1185">Reference proteome</keyword>
<evidence type="ECO:0000313" key="1">
    <source>
        <dbReference type="EMBL" id="TPP59977.1"/>
    </source>
</evidence>
<gene>
    <name evidence="1" type="ORF">FGIG_11063</name>
</gene>
<reference evidence="1 2" key="1">
    <citation type="submission" date="2019-04" db="EMBL/GenBank/DDBJ databases">
        <title>Annotation for the trematode Fasciola gigantica.</title>
        <authorList>
            <person name="Choi Y.-J."/>
        </authorList>
    </citation>
    <scope>NUCLEOTIDE SEQUENCE [LARGE SCALE GENOMIC DNA]</scope>
    <source>
        <strain evidence="1">Uganda_cow_1</strain>
    </source>
</reference>
<dbReference type="AlphaFoldDB" id="A0A504YPW6"/>
<sequence>MQLFRLNKHFPWFYSRIFHSYFICFHVQSASVTTTCLPGPPAP</sequence>
<protein>
    <submittedName>
        <fullName evidence="1">Uncharacterized protein</fullName>
    </submittedName>
</protein>
<dbReference type="Proteomes" id="UP000316759">
    <property type="component" value="Unassembled WGS sequence"/>
</dbReference>
<evidence type="ECO:0000313" key="2">
    <source>
        <dbReference type="Proteomes" id="UP000316759"/>
    </source>
</evidence>
<organism evidence="1 2">
    <name type="scientific">Fasciola gigantica</name>
    <name type="common">Giant liver fluke</name>
    <dbReference type="NCBI Taxonomy" id="46835"/>
    <lineage>
        <taxon>Eukaryota</taxon>
        <taxon>Metazoa</taxon>
        <taxon>Spiralia</taxon>
        <taxon>Lophotrochozoa</taxon>
        <taxon>Platyhelminthes</taxon>
        <taxon>Trematoda</taxon>
        <taxon>Digenea</taxon>
        <taxon>Plagiorchiida</taxon>
        <taxon>Echinostomata</taxon>
        <taxon>Echinostomatoidea</taxon>
        <taxon>Fasciolidae</taxon>
        <taxon>Fasciola</taxon>
    </lineage>
</organism>
<accession>A0A504YPW6</accession>
<dbReference type="EMBL" id="SUNJ01009994">
    <property type="protein sequence ID" value="TPP59977.1"/>
    <property type="molecule type" value="Genomic_DNA"/>
</dbReference>
<comment type="caution">
    <text evidence="1">The sequence shown here is derived from an EMBL/GenBank/DDBJ whole genome shotgun (WGS) entry which is preliminary data.</text>
</comment>
<proteinExistence type="predicted"/>